<keyword evidence="5 13" id="KW-0663">Pyridoxal phosphate</keyword>
<dbReference type="InterPro" id="IPR015422">
    <property type="entry name" value="PyrdxlP-dep_Trfase_small"/>
</dbReference>
<dbReference type="OrthoDB" id="2545919at2759"/>
<evidence type="ECO:0000256" key="13">
    <source>
        <dbReference type="PIRSR" id="PIRSR001434-2"/>
    </source>
</evidence>
<evidence type="ECO:0000256" key="14">
    <source>
        <dbReference type="RuleBase" id="RU362118"/>
    </source>
</evidence>
<evidence type="ECO:0000256" key="1">
    <source>
        <dbReference type="ARBA" id="ARBA00001933"/>
    </source>
</evidence>
<dbReference type="InterPro" id="IPR000277">
    <property type="entry name" value="Cys/Met-Metab_PyrdxlP-dep_enz"/>
</dbReference>
<proteinExistence type="inferred from homology"/>
<evidence type="ECO:0000256" key="8">
    <source>
        <dbReference type="ARBA" id="ARBA00046315"/>
    </source>
</evidence>
<evidence type="ECO:0000256" key="5">
    <source>
        <dbReference type="ARBA" id="ARBA00022898"/>
    </source>
</evidence>
<dbReference type="RefSeq" id="XP_020046831.1">
    <property type="nucleotide sequence ID" value="XM_020191875.1"/>
</dbReference>
<evidence type="ECO:0000256" key="2">
    <source>
        <dbReference type="ARBA" id="ARBA00009077"/>
    </source>
</evidence>
<dbReference type="AlphaFoldDB" id="A0A1D2VFS4"/>
<evidence type="ECO:0000313" key="15">
    <source>
        <dbReference type="EMBL" id="ODV60524.1"/>
    </source>
</evidence>
<evidence type="ECO:0000256" key="11">
    <source>
        <dbReference type="ARBA" id="ARBA00047625"/>
    </source>
</evidence>
<dbReference type="STRING" id="1344418.A0A1D2VFS4"/>
<dbReference type="Gene3D" id="3.90.1150.10">
    <property type="entry name" value="Aspartate Aminotransferase, domain 1"/>
    <property type="match status" value="1"/>
</dbReference>
<evidence type="ECO:0000256" key="3">
    <source>
        <dbReference type="ARBA" id="ARBA00012224"/>
    </source>
</evidence>
<dbReference type="PANTHER" id="PTHR11808">
    <property type="entry name" value="TRANS-SULFURATION ENZYME FAMILY MEMBER"/>
    <property type="match status" value="1"/>
</dbReference>
<comment type="catalytic activity">
    <reaction evidence="10">
        <text>L,L-cystathionine + H2O = L-homocysteine + pyruvate + NH4(+)</text>
        <dbReference type="Rhea" id="RHEA:13965"/>
        <dbReference type="ChEBI" id="CHEBI:15361"/>
        <dbReference type="ChEBI" id="CHEBI:15377"/>
        <dbReference type="ChEBI" id="CHEBI:28938"/>
        <dbReference type="ChEBI" id="CHEBI:58161"/>
        <dbReference type="ChEBI" id="CHEBI:58199"/>
    </reaction>
</comment>
<dbReference type="PROSITE" id="PS00868">
    <property type="entry name" value="CYS_MET_METAB_PP"/>
    <property type="match status" value="1"/>
</dbReference>
<dbReference type="GO" id="GO:0005777">
    <property type="term" value="C:peroxisome"/>
    <property type="evidence" value="ECO:0007669"/>
    <property type="project" value="EnsemblFungi"/>
</dbReference>
<dbReference type="Gene3D" id="3.40.640.10">
    <property type="entry name" value="Type I PLP-dependent aspartate aminotransferase-like (Major domain)"/>
    <property type="match status" value="1"/>
</dbReference>
<evidence type="ECO:0000256" key="9">
    <source>
        <dbReference type="ARBA" id="ARBA00047213"/>
    </source>
</evidence>
<dbReference type="PANTHER" id="PTHR11808:SF50">
    <property type="entry name" value="CYSTATHIONINE BETA-LYASE"/>
    <property type="match status" value="1"/>
</dbReference>
<keyword evidence="4" id="KW-0028">Amino-acid biosynthesis</keyword>
<dbReference type="FunFam" id="3.40.640.10:FF:000046">
    <property type="entry name" value="Cystathionine gamma-lyase"/>
    <property type="match status" value="1"/>
</dbReference>
<evidence type="ECO:0000256" key="10">
    <source>
        <dbReference type="ARBA" id="ARBA00047517"/>
    </source>
</evidence>
<evidence type="ECO:0000256" key="4">
    <source>
        <dbReference type="ARBA" id="ARBA00022605"/>
    </source>
</evidence>
<evidence type="ECO:0000256" key="12">
    <source>
        <dbReference type="ARBA" id="ARBA00072331"/>
    </source>
</evidence>
<accession>A0A1D2VFS4</accession>
<dbReference type="InterPro" id="IPR015421">
    <property type="entry name" value="PyrdxlP-dep_Trfase_major"/>
</dbReference>
<name>A0A1D2VFS4_9ASCO</name>
<protein>
    <recommendedName>
        <fullName evidence="12">Cystathionine beta-lyase</fullName>
        <ecNumber evidence="3">4.4.1.13</ecNumber>
    </recommendedName>
    <alternativeName>
        <fullName evidence="9">Cysteine-S-conjugate beta-lyase</fullName>
    </alternativeName>
</protein>
<dbReference type="GO" id="GO:0047804">
    <property type="term" value="F:cysteine-S-conjugate beta-lyase activity"/>
    <property type="evidence" value="ECO:0007669"/>
    <property type="project" value="UniProtKB-EC"/>
</dbReference>
<dbReference type="GO" id="GO:0019346">
    <property type="term" value="P:transsulfuration"/>
    <property type="evidence" value="ECO:0007669"/>
    <property type="project" value="EnsemblFungi"/>
</dbReference>
<dbReference type="NCBIfam" id="TIGR01329">
    <property type="entry name" value="cysta_beta_ly_E"/>
    <property type="match status" value="1"/>
</dbReference>
<reference evidence="16" key="1">
    <citation type="submission" date="2016-05" db="EMBL/GenBank/DDBJ databases">
        <title>Comparative genomics of biotechnologically important yeasts.</title>
        <authorList>
            <consortium name="DOE Joint Genome Institute"/>
            <person name="Riley R."/>
            <person name="Haridas S."/>
            <person name="Wolfe K.H."/>
            <person name="Lopes M.R."/>
            <person name="Hittinger C.T."/>
            <person name="Goker M."/>
            <person name="Salamov A."/>
            <person name="Wisecaver J."/>
            <person name="Long T.M."/>
            <person name="Aerts A.L."/>
            <person name="Barry K."/>
            <person name="Choi C."/>
            <person name="Clum A."/>
            <person name="Coughlan A.Y."/>
            <person name="Deshpande S."/>
            <person name="Douglass A.P."/>
            <person name="Hanson S.J."/>
            <person name="Klenk H.-P."/>
            <person name="Labutti K."/>
            <person name="Lapidus A."/>
            <person name="Lindquist E."/>
            <person name="Lipzen A."/>
            <person name="Meier-Kolthoff J.P."/>
            <person name="Ohm R.A."/>
            <person name="Otillar R.P."/>
            <person name="Pangilinan J."/>
            <person name="Peng Y."/>
            <person name="Rokas A."/>
            <person name="Rosa C.A."/>
            <person name="Scheuner C."/>
            <person name="Sibirny A.A."/>
            <person name="Slot J.C."/>
            <person name="Stielow J.B."/>
            <person name="Sun H."/>
            <person name="Kurtzman C.P."/>
            <person name="Blackwell M."/>
            <person name="Grigoriev I.V."/>
            <person name="Jeffries T.W."/>
        </authorList>
    </citation>
    <scope>NUCLEOTIDE SEQUENCE [LARGE SCALE GENOMIC DNA]</scope>
    <source>
        <strain evidence="16">DSM 1968</strain>
    </source>
</reference>
<keyword evidence="16" id="KW-1185">Reference proteome</keyword>
<dbReference type="InterPro" id="IPR015424">
    <property type="entry name" value="PyrdxlP-dep_Trfase"/>
</dbReference>
<dbReference type="Proteomes" id="UP000095038">
    <property type="component" value="Unassembled WGS sequence"/>
</dbReference>
<evidence type="ECO:0000256" key="7">
    <source>
        <dbReference type="ARBA" id="ARBA00023239"/>
    </source>
</evidence>
<dbReference type="InterPro" id="IPR054542">
    <property type="entry name" value="Cys_met_metab_PP"/>
</dbReference>
<dbReference type="SUPFAM" id="SSF53383">
    <property type="entry name" value="PLP-dependent transferases"/>
    <property type="match status" value="1"/>
</dbReference>
<keyword evidence="6" id="KW-0486">Methionine biosynthesis</keyword>
<keyword evidence="7" id="KW-0456">Lyase</keyword>
<dbReference type="PIRSF" id="PIRSF001434">
    <property type="entry name" value="CGS"/>
    <property type="match status" value="1"/>
</dbReference>
<comment type="pathway">
    <text evidence="8">Amino-acid biosynthesis; L-methionine biosynthesis via de novo pathway; L-homocysteine from L-cystathionine: step 1/1.</text>
</comment>
<comment type="catalytic activity">
    <reaction evidence="11">
        <text>an S-substituted L-cysteine + H2O = a thiol + pyruvate + NH4(+)</text>
        <dbReference type="Rhea" id="RHEA:18121"/>
        <dbReference type="ChEBI" id="CHEBI:15361"/>
        <dbReference type="ChEBI" id="CHEBI:15377"/>
        <dbReference type="ChEBI" id="CHEBI:28938"/>
        <dbReference type="ChEBI" id="CHEBI:29256"/>
        <dbReference type="ChEBI" id="CHEBI:58717"/>
        <dbReference type="EC" id="4.4.1.13"/>
    </reaction>
</comment>
<dbReference type="EC" id="4.4.1.13" evidence="3"/>
<dbReference type="GO" id="GO:0071266">
    <property type="term" value="P:'de novo' L-methionine biosynthetic process"/>
    <property type="evidence" value="ECO:0007669"/>
    <property type="project" value="InterPro"/>
</dbReference>
<gene>
    <name evidence="15" type="ORF">ASCRUDRAFT_71015</name>
</gene>
<dbReference type="InParanoid" id="A0A1D2VFS4"/>
<dbReference type="InterPro" id="IPR006238">
    <property type="entry name" value="Cys_b_lyase_euk"/>
</dbReference>
<dbReference type="Pfam" id="PF01053">
    <property type="entry name" value="Cys_Met_Meta_PP"/>
    <property type="match status" value="1"/>
</dbReference>
<dbReference type="FunFam" id="3.90.1150.10:FF:000013">
    <property type="entry name" value="Cystathionine beta-lyase"/>
    <property type="match status" value="1"/>
</dbReference>
<evidence type="ECO:0000313" key="16">
    <source>
        <dbReference type="Proteomes" id="UP000095038"/>
    </source>
</evidence>
<feature type="modified residue" description="N6-(pyridoxal phosphate)lysine" evidence="13">
    <location>
        <position position="211"/>
    </location>
</feature>
<dbReference type="FunCoup" id="A0A1D2VFS4">
    <property type="interactions" value="150"/>
</dbReference>
<comment type="similarity">
    <text evidence="2 14">Belongs to the trans-sulfuration enzymes family.</text>
</comment>
<comment type="cofactor">
    <cofactor evidence="1 14">
        <name>pyridoxal 5'-phosphate</name>
        <dbReference type="ChEBI" id="CHEBI:597326"/>
    </cofactor>
</comment>
<dbReference type="GO" id="GO:0030170">
    <property type="term" value="F:pyridoxal phosphate binding"/>
    <property type="evidence" value="ECO:0007669"/>
    <property type="project" value="InterPro"/>
</dbReference>
<evidence type="ECO:0000256" key="6">
    <source>
        <dbReference type="ARBA" id="ARBA00023167"/>
    </source>
</evidence>
<dbReference type="GeneID" id="30965511"/>
<dbReference type="EMBL" id="KV454482">
    <property type="protein sequence ID" value="ODV60524.1"/>
    <property type="molecule type" value="Genomic_DNA"/>
</dbReference>
<organism evidence="15 16">
    <name type="scientific">Ascoidea rubescens DSM 1968</name>
    <dbReference type="NCBI Taxonomy" id="1344418"/>
    <lineage>
        <taxon>Eukaryota</taxon>
        <taxon>Fungi</taxon>
        <taxon>Dikarya</taxon>
        <taxon>Ascomycota</taxon>
        <taxon>Saccharomycotina</taxon>
        <taxon>Saccharomycetes</taxon>
        <taxon>Ascoideaceae</taxon>
        <taxon>Ascoidea</taxon>
    </lineage>
</organism>
<sequence>MPSNDNYKYQTKYSIDTELLQLSSSDDPTNSSIPPLYQTTTFKQDLSPNASNQYDYTRSGNPTRSILEIQLSKIMKSYRSFVVSTGMSCLDLILKLLEPNTSILSGNDLYGGSDRLFKFYAKNLNLNLLQIDTSVFQNFVDIFNQNPDIKMVFLESPTNPLIKIIDLKKIVNFIKSNYPNCLIIFDNTMLSPLFLTPLDFGVDIHYESATKYLNGHHDIMAGVVATRDPKIADKLAFTINATGSALNPFDSWLLIRGLKTLSLRLERQQENALKLANFLDSIPNLIVHYPGLKSHPQYDLHKSYTKGFGSVLSFETGSISKSEKIVKNTNLFSVTVSFGSVNSLISMPCTLSHASIDAKTRQERHLPEDLIRVCVGIENFNDLINDLKHSLLKAGYRIPSPLDYDSLTIQAKL</sequence>